<dbReference type="EMBL" id="JANFVX010000003">
    <property type="protein sequence ID" value="MCW0343110.1"/>
    <property type="molecule type" value="Genomic_DNA"/>
</dbReference>
<proteinExistence type="predicted"/>
<evidence type="ECO:0008006" key="3">
    <source>
        <dbReference type="Google" id="ProtNLM"/>
    </source>
</evidence>
<gene>
    <name evidence="1" type="ORF">NB703_001203</name>
</gene>
<sequence length="322" mass="33779">MALPGQPSNNLPDYNIARRLGMVSADDIDFTALANRLDCTRDFSQVGIIYSDGSEQWLVRPSRRYASPNQSNVSHVVITKVPTVTSQAAAKSITDTLSKPSLANEITSTAFSCGAAVATAFLAVAAGSTVPLTAGATGVVAGIIAAGTFATVGQCINGGARLLLISAGNEESVSWIDSQGWYTATCTALDLISLAGAGAGLKGIFDTYKLMRGASSARAIEWLKTLSRAERKRITQEIIRIQNPGISNSGIKAIMHMGAYPKRFPTEALQKSLQKELANAMINTSAFAGSALTGTIRNPQTVSQSGKYIIGLLQSFNATGIN</sequence>
<evidence type="ECO:0000313" key="1">
    <source>
        <dbReference type="EMBL" id="MCW0343110.1"/>
    </source>
</evidence>
<dbReference type="AlphaFoldDB" id="A0AAJ1FT28"/>
<dbReference type="RefSeq" id="WP_028724576.1">
    <property type="nucleotide sequence ID" value="NZ_JANFVX010000003.1"/>
</dbReference>
<protein>
    <recommendedName>
        <fullName evidence="3">NAD synthetase</fullName>
    </recommendedName>
</protein>
<accession>A0AAJ1FT28</accession>
<reference evidence="1" key="1">
    <citation type="submission" date="2022-06" db="EMBL/GenBank/DDBJ databases">
        <title>Dynamics of rice microbiomes reveals core vertical transmitted seed endophytes.</title>
        <authorList>
            <person name="Liao K."/>
            <person name="Zhang X."/>
        </authorList>
    </citation>
    <scope>NUCLEOTIDE SEQUENCE</scope>
    <source>
        <strain evidence="1">JT1-17</strain>
    </source>
</reference>
<dbReference type="Proteomes" id="UP001208888">
    <property type="component" value="Unassembled WGS sequence"/>
</dbReference>
<comment type="caution">
    <text evidence="1">The sequence shown here is derived from an EMBL/GenBank/DDBJ whole genome shotgun (WGS) entry which is preliminary data.</text>
</comment>
<name>A0AAJ1FT28_PANAN</name>
<evidence type="ECO:0000313" key="2">
    <source>
        <dbReference type="Proteomes" id="UP001208888"/>
    </source>
</evidence>
<organism evidence="1 2">
    <name type="scientific">Pantoea ananas</name>
    <name type="common">Erwinia uredovora</name>
    <dbReference type="NCBI Taxonomy" id="553"/>
    <lineage>
        <taxon>Bacteria</taxon>
        <taxon>Pseudomonadati</taxon>
        <taxon>Pseudomonadota</taxon>
        <taxon>Gammaproteobacteria</taxon>
        <taxon>Enterobacterales</taxon>
        <taxon>Erwiniaceae</taxon>
        <taxon>Pantoea</taxon>
    </lineage>
</organism>